<feature type="compositionally biased region" description="Basic and acidic residues" evidence="1">
    <location>
        <begin position="23"/>
        <end position="33"/>
    </location>
</feature>
<name>A0AAJ6NIP9_9GAMM</name>
<proteinExistence type="predicted"/>
<dbReference type="Proteomes" id="UP001199528">
    <property type="component" value="Chromosome"/>
</dbReference>
<gene>
    <name evidence="2" type="ORF">LF296_16810</name>
</gene>
<reference evidence="2" key="1">
    <citation type="journal article" date="2022" name="Front Environ Sci">
        <title>Complete genome sequence analysis of a novel alkane-degrading bacterial strain, Acinetobacter vivianii KJ-1, and its diesel degradation ability.</title>
        <authorList>
            <person name="Zhang Y."/>
            <person name="Song F."/>
            <person name="Wang J."/>
            <person name="Zhao Q."/>
            <person name="Zheng L."/>
            <person name="Wang Z."/>
            <person name="Zhang X."/>
            <person name="Gao Y."/>
            <person name="Chen G."/>
            <person name="Huang Y."/>
        </authorList>
    </citation>
    <scope>NUCLEOTIDE SEQUENCE</scope>
    <source>
        <strain evidence="2">KJ-1</strain>
    </source>
</reference>
<reference evidence="2" key="2">
    <citation type="submission" date="2023-02" db="EMBL/GenBank/DDBJ databases">
        <authorList>
            <person name="Huang Y."/>
            <person name="Zhang Y."/>
            <person name="Zhang T."/>
            <person name="Wang J."/>
        </authorList>
    </citation>
    <scope>NUCLEOTIDE SEQUENCE</scope>
    <source>
        <strain evidence="2">KJ-1</strain>
    </source>
</reference>
<evidence type="ECO:0000256" key="1">
    <source>
        <dbReference type="SAM" id="MobiDB-lite"/>
    </source>
</evidence>
<evidence type="ECO:0000313" key="3">
    <source>
        <dbReference type="Proteomes" id="UP001199528"/>
    </source>
</evidence>
<dbReference type="KEGG" id="aviv:LF296_16810"/>
<dbReference type="EMBL" id="CP085083">
    <property type="protein sequence ID" value="WDZ50937.1"/>
    <property type="molecule type" value="Genomic_DNA"/>
</dbReference>
<evidence type="ECO:0000313" key="2">
    <source>
        <dbReference type="EMBL" id="WDZ50937.1"/>
    </source>
</evidence>
<accession>A0AAJ6NIP9</accession>
<feature type="compositionally biased region" description="Polar residues" evidence="1">
    <location>
        <begin position="54"/>
        <end position="63"/>
    </location>
</feature>
<organism evidence="2 3">
    <name type="scientific">Acinetobacter vivianii</name>
    <dbReference type="NCBI Taxonomy" id="1776742"/>
    <lineage>
        <taxon>Bacteria</taxon>
        <taxon>Pseudomonadati</taxon>
        <taxon>Pseudomonadota</taxon>
        <taxon>Gammaproteobacteria</taxon>
        <taxon>Moraxellales</taxon>
        <taxon>Moraxellaceae</taxon>
        <taxon>Acinetobacter</taxon>
    </lineage>
</organism>
<feature type="region of interest" description="Disordered" evidence="1">
    <location>
        <begin position="21"/>
        <end position="63"/>
    </location>
</feature>
<dbReference type="RefSeq" id="WP_272654997.1">
    <property type="nucleotide sequence ID" value="NZ_CP085083.1"/>
</dbReference>
<dbReference type="AlphaFoldDB" id="A0AAJ6NIP9"/>
<protein>
    <submittedName>
        <fullName evidence="2">Uncharacterized protein</fullName>
    </submittedName>
</protein>
<sequence>MKLCLSARPCAIYGSYAASGEEAQSKTLREHKTNSQAASGDEAQSETLPEHKTNSQAASSKKH</sequence>